<dbReference type="EMBL" id="JAJUBC010000056">
    <property type="protein sequence ID" value="MDD1796365.1"/>
    <property type="molecule type" value="Genomic_DNA"/>
</dbReference>
<name>A0ABT5R835_9GAMM</name>
<dbReference type="RefSeq" id="WP_274167091.1">
    <property type="nucleotide sequence ID" value="NZ_JAJUBC010000056.1"/>
</dbReference>
<keyword evidence="2" id="KW-1185">Reference proteome</keyword>
<dbReference type="PROSITE" id="PS51257">
    <property type="entry name" value="PROKAR_LIPOPROTEIN"/>
    <property type="match status" value="1"/>
</dbReference>
<evidence type="ECO:0000313" key="2">
    <source>
        <dbReference type="Proteomes" id="UP001149400"/>
    </source>
</evidence>
<dbReference type="Proteomes" id="UP001149400">
    <property type="component" value="Unassembled WGS sequence"/>
</dbReference>
<evidence type="ECO:0008006" key="3">
    <source>
        <dbReference type="Google" id="ProtNLM"/>
    </source>
</evidence>
<organism evidence="1 2">
    <name type="scientific">Enterovibrio gelatinilyticus</name>
    <dbReference type="NCBI Taxonomy" id="2899819"/>
    <lineage>
        <taxon>Bacteria</taxon>
        <taxon>Pseudomonadati</taxon>
        <taxon>Pseudomonadota</taxon>
        <taxon>Gammaproteobacteria</taxon>
        <taxon>Vibrionales</taxon>
        <taxon>Vibrionaceae</taxon>
        <taxon>Enterovibrio</taxon>
    </lineage>
</organism>
<comment type="caution">
    <text evidence="1">The sequence shown here is derived from an EMBL/GenBank/DDBJ whole genome shotgun (WGS) entry which is preliminary data.</text>
</comment>
<proteinExistence type="predicted"/>
<evidence type="ECO:0000313" key="1">
    <source>
        <dbReference type="EMBL" id="MDD1796365.1"/>
    </source>
</evidence>
<sequence>MKMLTNRWKEWATLMALSFLLGCTENSVLDYQPETDAPTQYYAQVEIKLTAPFDYHSDIRDIAFTTPFSLKPLQRAESNEKSAQVTIYGASFSAIQGDEEPFFSWIDEGLRLKRKGDALFSFEVSKEQSAIASKMTNTAMLGYMKDLHKHGAMGSLSMLPPRIGLDVGSTVTELFSSGFQTTYRVELATEQRIRVGFSGSNPNADPAILDQESTLGSNQIVLPSDNIVGWADYEPKTGKLIQLRATFEITVDESKYEYIQGVVLVSNEPIMEQEDKLRRFKNPLAKQSKLQKQAMEAIPINFNQAIEYSVDEHTYEWGATAFNIVATQKGFFPPILSNYQFLDKHGQHIEQHFFVDDYRFYRAYSDRAKFGDSDDFDDDNYIWLSEPQESKVSPSYLQLSYTPTNYRKHTQIIPIEEGKVTFTHPEFTLVGELQRYDTVWSFTLTELADSNVAYYSFANKDEKVRVSDFKWIEPKKEEDANIDLIGAIPSVWQHATLGKRTFQYVIWFDKEPAEGIPFTWYEKPVTQTVKIPLSQAVRSVKNQAPIETIYDRNAITGKHSYPTLFITPHQVHLSIKPEMVKLCNLDVVTGVYRGSDTRWLVEDDVRCNAKSGLCRYPLTAYKGSVQFFYDEKVQVSLACSTGNPSPLMKGKDYKQITPWLIELKGVYSELDWEAASKRLQAYDQDDKVLQWVKTADNADFDMPFLKAWGDINSVKDTTLGQSELLIDQLVEFAPTPE</sequence>
<protein>
    <recommendedName>
        <fullName evidence="3">Lipoprotein</fullName>
    </recommendedName>
</protein>
<gene>
    <name evidence="1" type="ORF">LRP50_24905</name>
</gene>
<reference evidence="1" key="1">
    <citation type="submission" date="2021-12" db="EMBL/GenBank/DDBJ databases">
        <title>Enterovibrio ZSDZ35 sp. nov. and Enterovibrio ZSDZ42 sp. nov., isolated from coastal seawater in Qingdao.</title>
        <authorList>
            <person name="Zhang P."/>
        </authorList>
    </citation>
    <scope>NUCLEOTIDE SEQUENCE</scope>
    <source>
        <strain evidence="1">ZSDZ42</strain>
    </source>
</reference>
<accession>A0ABT5R835</accession>